<dbReference type="InterPro" id="IPR002559">
    <property type="entry name" value="Transposase_11"/>
</dbReference>
<keyword evidence="1" id="KW-0472">Membrane</keyword>
<dbReference type="GO" id="GO:0003677">
    <property type="term" value="F:DNA binding"/>
    <property type="evidence" value="ECO:0007669"/>
    <property type="project" value="InterPro"/>
</dbReference>
<keyword evidence="1" id="KW-1133">Transmembrane helix</keyword>
<keyword evidence="1" id="KW-0812">Transmembrane</keyword>
<comment type="caution">
    <text evidence="3">The sequence shown here is derived from an EMBL/GenBank/DDBJ whole genome shotgun (WGS) entry which is preliminary data.</text>
</comment>
<reference evidence="3" key="1">
    <citation type="submission" date="2019-03" db="EMBL/GenBank/DDBJ databases">
        <title>Single cell metagenomics reveals metabolic interactions within the superorganism composed of flagellate Streblomastix strix and complex community of Bacteroidetes bacteria on its surface.</title>
        <authorList>
            <person name="Treitli S.C."/>
            <person name="Kolisko M."/>
            <person name="Husnik F."/>
            <person name="Keeling P."/>
            <person name="Hampl V."/>
        </authorList>
    </citation>
    <scope>NUCLEOTIDE SEQUENCE</scope>
    <source>
        <strain evidence="3">STM</strain>
    </source>
</reference>
<name>A0A5J4P7Q0_9ZZZZ</name>
<proteinExistence type="predicted"/>
<protein>
    <recommendedName>
        <fullName evidence="2">Transposase IS4-like domain-containing protein</fullName>
    </recommendedName>
</protein>
<evidence type="ECO:0000313" key="3">
    <source>
        <dbReference type="EMBL" id="KAA6305436.1"/>
    </source>
</evidence>
<dbReference type="GO" id="GO:0006313">
    <property type="term" value="P:DNA transposition"/>
    <property type="evidence" value="ECO:0007669"/>
    <property type="project" value="InterPro"/>
</dbReference>
<evidence type="ECO:0000259" key="2">
    <source>
        <dbReference type="Pfam" id="PF01609"/>
    </source>
</evidence>
<sequence>LNQRQRKLSGKKADPSVGIIDSQSVKIAHTCAQDVGYDAGKRIKGRKRHIVTGTLGCILLVLVYGGGVQGRNVM</sequence>
<evidence type="ECO:0000256" key="1">
    <source>
        <dbReference type="SAM" id="Phobius"/>
    </source>
</evidence>
<gene>
    <name evidence="3" type="ORF">EZS27_042911</name>
</gene>
<dbReference type="EMBL" id="SNRY01010701">
    <property type="protein sequence ID" value="KAA6305436.1"/>
    <property type="molecule type" value="Genomic_DNA"/>
</dbReference>
<dbReference type="PANTHER" id="PTHR30007">
    <property type="entry name" value="PHP DOMAIN PROTEIN"/>
    <property type="match status" value="1"/>
</dbReference>
<feature type="transmembrane region" description="Helical" evidence="1">
    <location>
        <begin position="50"/>
        <end position="68"/>
    </location>
</feature>
<dbReference type="Pfam" id="PF01609">
    <property type="entry name" value="DDE_Tnp_1"/>
    <property type="match status" value="1"/>
</dbReference>
<accession>A0A5J4P7Q0</accession>
<feature type="non-terminal residue" evidence="3">
    <location>
        <position position="1"/>
    </location>
</feature>
<organism evidence="3">
    <name type="scientific">termite gut metagenome</name>
    <dbReference type="NCBI Taxonomy" id="433724"/>
    <lineage>
        <taxon>unclassified sequences</taxon>
        <taxon>metagenomes</taxon>
        <taxon>organismal metagenomes</taxon>
    </lineage>
</organism>
<dbReference type="AlphaFoldDB" id="A0A5J4P7Q0"/>
<dbReference type="GO" id="GO:0004803">
    <property type="term" value="F:transposase activity"/>
    <property type="evidence" value="ECO:0007669"/>
    <property type="project" value="InterPro"/>
</dbReference>
<feature type="domain" description="Transposase IS4-like" evidence="2">
    <location>
        <begin position="13"/>
        <end position="69"/>
    </location>
</feature>
<dbReference type="PANTHER" id="PTHR30007:SF0">
    <property type="entry name" value="TRANSPOSASE"/>
    <property type="match status" value="1"/>
</dbReference>